<protein>
    <recommendedName>
        <fullName evidence="7">Beta-glucosidase</fullName>
        <ecNumber evidence="7">3.2.1.21</ecNumber>
    </recommendedName>
</protein>
<sequence>MVQLPTTFTWGAATASFQIEGDRAGRGETVWDAFCRVPGAVSDGTDGDVTCDHVHRYAEDVRILSDLGVDAYRFSVAWARVQPTGRGDFSADGLGFYDRLVDELLGAGIEPWLTLYHWDLPLELQHLGGWASRRTVDAYVEYALGVQDALGDRVKRWATHNEPWCAAWLGYGAGIHAPGVRDHALATRATHHLLLSHGRAVAAMREVDPDAAYGIVLNLDHGRAVDGEQVTLDAVRHRDGVRNRVWLDALAGRGYPADTVELLHPHLDGAVAEGDMEQIATPVDFIGLNYYNDALLEAADGRTPTADLLQPGLELVRDADPGEGATAMGWPVTPSGFTDIIRRTLTEYPELGPLYVTENGSAWDDDATPAEDGVIEDTPRVGYLHAHLEALAAARAEGLDVRGYFAWSLLDNFEWALGLSKRFGLVRVDFETQQRTVKRSWQAYRDAIAADKASASSTDAAAPGTTPTEA</sequence>
<name>A0ABV7WEZ2_9MICO</name>
<evidence type="ECO:0000256" key="5">
    <source>
        <dbReference type="ARBA" id="ARBA00023295"/>
    </source>
</evidence>
<feature type="region of interest" description="Disordered" evidence="8">
    <location>
        <begin position="451"/>
        <end position="470"/>
    </location>
</feature>
<dbReference type="InterPro" id="IPR017853">
    <property type="entry name" value="GH"/>
</dbReference>
<accession>A0ABV7WEZ2</accession>
<dbReference type="PANTHER" id="PTHR10353">
    <property type="entry name" value="GLYCOSYL HYDROLASE"/>
    <property type="match status" value="1"/>
</dbReference>
<keyword evidence="6" id="KW-0624">Polysaccharide degradation</keyword>
<keyword evidence="10" id="KW-1185">Reference proteome</keyword>
<feature type="compositionally biased region" description="Low complexity" evidence="8">
    <location>
        <begin position="451"/>
        <end position="462"/>
    </location>
</feature>
<comment type="similarity">
    <text evidence="1 7">Belongs to the glycosyl hydrolase 1 family.</text>
</comment>
<keyword evidence="5 7" id="KW-0326">Glycosidase</keyword>
<dbReference type="InterPro" id="IPR001360">
    <property type="entry name" value="Glyco_hydro_1"/>
</dbReference>
<dbReference type="EMBL" id="JBHRWW010000001">
    <property type="protein sequence ID" value="MFC3687028.1"/>
    <property type="molecule type" value="Genomic_DNA"/>
</dbReference>
<evidence type="ECO:0000256" key="3">
    <source>
        <dbReference type="ARBA" id="ARBA00023001"/>
    </source>
</evidence>
<dbReference type="Proteomes" id="UP001595685">
    <property type="component" value="Unassembled WGS sequence"/>
</dbReference>
<evidence type="ECO:0000313" key="9">
    <source>
        <dbReference type="EMBL" id="MFC3687028.1"/>
    </source>
</evidence>
<evidence type="ECO:0000256" key="6">
    <source>
        <dbReference type="ARBA" id="ARBA00023326"/>
    </source>
</evidence>
<dbReference type="EC" id="3.2.1.21" evidence="7"/>
<dbReference type="NCBIfam" id="TIGR03356">
    <property type="entry name" value="BGL"/>
    <property type="match status" value="1"/>
</dbReference>
<organism evidence="9 10">
    <name type="scientific">Aquipuribacter hungaricus</name>
    <dbReference type="NCBI Taxonomy" id="545624"/>
    <lineage>
        <taxon>Bacteria</taxon>
        <taxon>Bacillati</taxon>
        <taxon>Actinomycetota</taxon>
        <taxon>Actinomycetes</taxon>
        <taxon>Micrococcales</taxon>
        <taxon>Intrasporangiaceae</taxon>
        <taxon>Aquipuribacter</taxon>
    </lineage>
</organism>
<dbReference type="PANTHER" id="PTHR10353:SF36">
    <property type="entry name" value="LP05116P"/>
    <property type="match status" value="1"/>
</dbReference>
<comment type="catalytic activity">
    <reaction evidence="7">
        <text>Hydrolysis of terminal, non-reducing beta-D-glucosyl residues with release of beta-D-glucose.</text>
        <dbReference type="EC" id="3.2.1.21"/>
    </reaction>
</comment>
<evidence type="ECO:0000256" key="4">
    <source>
        <dbReference type="ARBA" id="ARBA00023277"/>
    </source>
</evidence>
<gene>
    <name evidence="9" type="ORF">ACFOLH_01585</name>
</gene>
<proteinExistence type="inferred from homology"/>
<dbReference type="SUPFAM" id="SSF51445">
    <property type="entry name" value="(Trans)glycosidases"/>
    <property type="match status" value="1"/>
</dbReference>
<dbReference type="GO" id="GO:0008422">
    <property type="term" value="F:beta-glucosidase activity"/>
    <property type="evidence" value="ECO:0007669"/>
    <property type="project" value="UniProtKB-EC"/>
</dbReference>
<reference evidence="10" key="1">
    <citation type="journal article" date="2019" name="Int. J. Syst. Evol. Microbiol.">
        <title>The Global Catalogue of Microorganisms (GCM) 10K type strain sequencing project: providing services to taxonomists for standard genome sequencing and annotation.</title>
        <authorList>
            <consortium name="The Broad Institute Genomics Platform"/>
            <consortium name="The Broad Institute Genome Sequencing Center for Infectious Disease"/>
            <person name="Wu L."/>
            <person name="Ma J."/>
        </authorList>
    </citation>
    <scope>NUCLEOTIDE SEQUENCE [LARGE SCALE GENOMIC DNA]</scope>
    <source>
        <strain evidence="10">NCAIM B.02333</strain>
    </source>
</reference>
<comment type="caution">
    <text evidence="9">The sequence shown here is derived from an EMBL/GenBank/DDBJ whole genome shotgun (WGS) entry which is preliminary data.</text>
</comment>
<evidence type="ECO:0000256" key="7">
    <source>
        <dbReference type="RuleBase" id="RU361175"/>
    </source>
</evidence>
<evidence type="ECO:0000256" key="8">
    <source>
        <dbReference type="SAM" id="MobiDB-lite"/>
    </source>
</evidence>
<dbReference type="Gene3D" id="3.20.20.80">
    <property type="entry name" value="Glycosidases"/>
    <property type="match status" value="1"/>
</dbReference>
<keyword evidence="4" id="KW-0119">Carbohydrate metabolism</keyword>
<dbReference type="Pfam" id="PF00232">
    <property type="entry name" value="Glyco_hydro_1"/>
    <property type="match status" value="1"/>
</dbReference>
<dbReference type="InterPro" id="IPR017736">
    <property type="entry name" value="Glyco_hydro_1_beta-glucosidase"/>
</dbReference>
<dbReference type="RefSeq" id="WP_340294089.1">
    <property type="nucleotide sequence ID" value="NZ_JBBEOI010000137.1"/>
</dbReference>
<evidence type="ECO:0000313" key="10">
    <source>
        <dbReference type="Proteomes" id="UP001595685"/>
    </source>
</evidence>
<evidence type="ECO:0000256" key="1">
    <source>
        <dbReference type="ARBA" id="ARBA00010838"/>
    </source>
</evidence>
<keyword evidence="2 7" id="KW-0378">Hydrolase</keyword>
<keyword evidence="3" id="KW-0136">Cellulose degradation</keyword>
<dbReference type="PRINTS" id="PR00131">
    <property type="entry name" value="GLHYDRLASE1"/>
</dbReference>
<evidence type="ECO:0000256" key="2">
    <source>
        <dbReference type="ARBA" id="ARBA00022801"/>
    </source>
</evidence>